<reference evidence="2" key="1">
    <citation type="journal article" date="2021" name="Proc. Natl. Acad. Sci. U.S.A.">
        <title>Three genomes in the algal genus Volvox reveal the fate of a haploid sex-determining region after a transition to homothallism.</title>
        <authorList>
            <person name="Yamamoto K."/>
            <person name="Hamaji T."/>
            <person name="Kawai-Toyooka H."/>
            <person name="Matsuzaki R."/>
            <person name="Takahashi F."/>
            <person name="Nishimura Y."/>
            <person name="Kawachi M."/>
            <person name="Noguchi H."/>
            <person name="Minakuchi Y."/>
            <person name="Umen J.G."/>
            <person name="Toyoda A."/>
            <person name="Nozaki H."/>
        </authorList>
    </citation>
    <scope>NUCLEOTIDE SEQUENCE</scope>
    <source>
        <strain evidence="2">NIES-3780</strain>
    </source>
</reference>
<feature type="region of interest" description="Disordered" evidence="1">
    <location>
        <begin position="275"/>
        <end position="359"/>
    </location>
</feature>
<dbReference type="Proteomes" id="UP000747399">
    <property type="component" value="Unassembled WGS sequence"/>
</dbReference>
<organism evidence="2 3">
    <name type="scientific">Volvox africanus</name>
    <dbReference type="NCBI Taxonomy" id="51714"/>
    <lineage>
        <taxon>Eukaryota</taxon>
        <taxon>Viridiplantae</taxon>
        <taxon>Chlorophyta</taxon>
        <taxon>core chlorophytes</taxon>
        <taxon>Chlorophyceae</taxon>
        <taxon>CS clade</taxon>
        <taxon>Chlamydomonadales</taxon>
        <taxon>Volvocaceae</taxon>
        <taxon>Volvox</taxon>
    </lineage>
</organism>
<feature type="compositionally biased region" description="Acidic residues" evidence="1">
    <location>
        <begin position="345"/>
        <end position="357"/>
    </location>
</feature>
<sequence>MAEELTLERDLMHTQFSSWRLQRLAIVNRYQICATGHASGIATTALDFLHTRASVLRNHLLLSEGRLFIFTQSEQNPGYLIYELLPAPASDQGLLAYQVAELGPDAEETFVGGTIEAVVDCSLAVVVGAQGKDAGTDLPAHGSAPHQQLLLSRGQGDIVLMRRRGDHVSYSNVVHPLRPRLPHTGVRPLILEAAFSEENGNITAVVWAMRSKGPHQAACCEVFVVVLGLRVEPERQMAPGGEAASWEAGPMSLYLTTLDVRLLLRTKLPPYVTRVLQPGPQLHDQQSAPHSQPAAGYRSGGGQDRVLLVGFDPNTAGLEDEHEEGSTEATVGGAVNDAGGCGDDGINDDDDDDDDDMDPRTLEQAAARLAHMTSAQREGPQSRAQWADIYKESGPDGVGAMGDEPAMDLAAWRLSNNSCGSRGVDVAEPTDKPLTPFWRLCCGAHRLLTPEGPVQMFYHHQPQPQPQAQPLLLGVTDDVDCAVLQVDCWRRRAGQQPDSGPAAGEEKEAEAGQLAAVQVRHFASIPALAYVAAGKTHKRHLLLSSSGTTTTAAGKFSTSKTSLAAVLVENHRFMYLYGVTTTQQEYGMQQVVELGLEEGETVLGSRLVEIEAMPAAGCGPTAGAAAAAGGDSMVVVATQRRLLSYRL</sequence>
<evidence type="ECO:0000313" key="3">
    <source>
        <dbReference type="Proteomes" id="UP000747399"/>
    </source>
</evidence>
<name>A0A8J4B080_9CHLO</name>
<dbReference type="EMBL" id="BNCO01000011">
    <property type="protein sequence ID" value="GIL51440.1"/>
    <property type="molecule type" value="Genomic_DNA"/>
</dbReference>
<dbReference type="AlphaFoldDB" id="A0A8J4B080"/>
<comment type="caution">
    <text evidence="2">The sequence shown here is derived from an EMBL/GenBank/DDBJ whole genome shotgun (WGS) entry which is preliminary data.</text>
</comment>
<evidence type="ECO:0000313" key="2">
    <source>
        <dbReference type="EMBL" id="GIL51440.1"/>
    </source>
</evidence>
<protein>
    <submittedName>
        <fullName evidence="2">Uncharacterized protein</fullName>
    </submittedName>
</protein>
<accession>A0A8J4B080</accession>
<gene>
    <name evidence="2" type="ORF">Vafri_7422</name>
</gene>
<evidence type="ECO:0000256" key="1">
    <source>
        <dbReference type="SAM" id="MobiDB-lite"/>
    </source>
</evidence>
<proteinExistence type="predicted"/>
<keyword evidence="3" id="KW-1185">Reference proteome</keyword>